<gene>
    <name evidence="2" type="ORF">SCP_0802200</name>
</gene>
<sequence length="285" mass="32348">MPGNTLRTTETLIERPNGRQPSTVSALQAAIALSKTEFQELTQATRTVVQRRLDIAHRFSEQDPKSIDRVQREILRVCPFIKRYRDYWPVKSYIAIYLSGCMCDPKVNARRKAEILRLAGGSQIEPSESKHSRLSRNEMPQVPSTPCRPRRQFIGQMPRGRRFPSGSPMSNSRSLAITDNARTRTDERATSDFQVRMDELMHIDDVTRPIWDFLQSLAIPAPHLFTILLADGITSIRILRATSKMSACRGWVESLVTTGRATMLEAESLWDGLTELAKVQIPARK</sequence>
<dbReference type="EMBL" id="BFAD01000008">
    <property type="protein sequence ID" value="GBE85698.1"/>
    <property type="molecule type" value="Genomic_DNA"/>
</dbReference>
<comment type="caution">
    <text evidence="2">The sequence shown here is derived from an EMBL/GenBank/DDBJ whole genome shotgun (WGS) entry which is preliminary data.</text>
</comment>
<accession>A0A401GTZ9</accession>
<dbReference type="InParanoid" id="A0A401GTZ9"/>
<dbReference type="Proteomes" id="UP000287166">
    <property type="component" value="Unassembled WGS sequence"/>
</dbReference>
<protein>
    <submittedName>
        <fullName evidence="2">Uncharacterized protein</fullName>
    </submittedName>
</protein>
<feature type="region of interest" description="Disordered" evidence="1">
    <location>
        <begin position="124"/>
        <end position="180"/>
    </location>
</feature>
<keyword evidence="3" id="KW-1185">Reference proteome</keyword>
<name>A0A401GTZ9_9APHY</name>
<evidence type="ECO:0000313" key="2">
    <source>
        <dbReference type="EMBL" id="GBE85698.1"/>
    </source>
</evidence>
<evidence type="ECO:0000256" key="1">
    <source>
        <dbReference type="SAM" id="MobiDB-lite"/>
    </source>
</evidence>
<feature type="compositionally biased region" description="Polar residues" evidence="1">
    <location>
        <begin position="167"/>
        <end position="177"/>
    </location>
</feature>
<proteinExistence type="predicted"/>
<evidence type="ECO:0000313" key="3">
    <source>
        <dbReference type="Proteomes" id="UP000287166"/>
    </source>
</evidence>
<dbReference type="GeneID" id="38782615"/>
<reference evidence="2 3" key="1">
    <citation type="journal article" date="2018" name="Sci. Rep.">
        <title>Genome sequence of the cauliflower mushroom Sparassis crispa (Hanabiratake) and its association with beneficial usage.</title>
        <authorList>
            <person name="Kiyama R."/>
            <person name="Furutani Y."/>
            <person name="Kawaguchi K."/>
            <person name="Nakanishi T."/>
        </authorList>
    </citation>
    <scope>NUCLEOTIDE SEQUENCE [LARGE SCALE GENOMIC DNA]</scope>
</reference>
<dbReference type="RefSeq" id="XP_027616611.1">
    <property type="nucleotide sequence ID" value="XM_027760810.1"/>
</dbReference>
<dbReference type="AlphaFoldDB" id="A0A401GTZ9"/>
<organism evidence="2 3">
    <name type="scientific">Sparassis crispa</name>
    <dbReference type="NCBI Taxonomy" id="139825"/>
    <lineage>
        <taxon>Eukaryota</taxon>
        <taxon>Fungi</taxon>
        <taxon>Dikarya</taxon>
        <taxon>Basidiomycota</taxon>
        <taxon>Agaricomycotina</taxon>
        <taxon>Agaricomycetes</taxon>
        <taxon>Polyporales</taxon>
        <taxon>Sparassidaceae</taxon>
        <taxon>Sparassis</taxon>
    </lineage>
</organism>